<protein>
    <submittedName>
        <fullName evidence="1">Uncharacterized protein</fullName>
    </submittedName>
</protein>
<keyword evidence="2" id="KW-1185">Reference proteome</keyword>
<evidence type="ECO:0000313" key="2">
    <source>
        <dbReference type="Proteomes" id="UP000827872"/>
    </source>
</evidence>
<sequence>MVHCADLSNPKAALELYRQWAGSDHGGVLPSGDKGEERGMEISPCVTSTTTSVEKLSGVGFIDYIVHQPLTILQAALEKDVEGCLEKFQFELTLEEEGEDSEPDHSSPGEEDNSYYTATEDHHHESLDVTDDTVNDTSSGES</sequence>
<evidence type="ECO:0000313" key="1">
    <source>
        <dbReference type="EMBL" id="KAH7993394.1"/>
    </source>
</evidence>
<proteinExistence type="predicted"/>
<reference evidence="1" key="1">
    <citation type="submission" date="2021-08" db="EMBL/GenBank/DDBJ databases">
        <title>The first chromosome-level gecko genome reveals the dynamic sex chromosomes of Neotropical dwarf geckos (Sphaerodactylidae: Sphaerodactylus).</title>
        <authorList>
            <person name="Pinto B.J."/>
            <person name="Keating S.E."/>
            <person name="Gamble T."/>
        </authorList>
    </citation>
    <scope>NUCLEOTIDE SEQUENCE</scope>
    <source>
        <strain evidence="1">TG3544</strain>
    </source>
</reference>
<name>A0ACB8ELE4_9SAUR</name>
<comment type="caution">
    <text evidence="1">The sequence shown here is derived from an EMBL/GenBank/DDBJ whole genome shotgun (WGS) entry which is preliminary data.</text>
</comment>
<dbReference type="EMBL" id="CM037616">
    <property type="protein sequence ID" value="KAH7993394.1"/>
    <property type="molecule type" value="Genomic_DNA"/>
</dbReference>
<dbReference type="Proteomes" id="UP000827872">
    <property type="component" value="Linkage Group LG03"/>
</dbReference>
<gene>
    <name evidence="1" type="ORF">K3G42_030885</name>
</gene>
<accession>A0ACB8ELE4</accession>
<organism evidence="1 2">
    <name type="scientific">Sphaerodactylus townsendi</name>
    <dbReference type="NCBI Taxonomy" id="933632"/>
    <lineage>
        <taxon>Eukaryota</taxon>
        <taxon>Metazoa</taxon>
        <taxon>Chordata</taxon>
        <taxon>Craniata</taxon>
        <taxon>Vertebrata</taxon>
        <taxon>Euteleostomi</taxon>
        <taxon>Lepidosauria</taxon>
        <taxon>Squamata</taxon>
        <taxon>Bifurcata</taxon>
        <taxon>Gekkota</taxon>
        <taxon>Sphaerodactylidae</taxon>
        <taxon>Sphaerodactylus</taxon>
    </lineage>
</organism>